<dbReference type="EMBL" id="GG671513">
    <property type="protein sequence ID" value="EER18875.1"/>
    <property type="molecule type" value="Genomic_DNA"/>
</dbReference>
<dbReference type="InParanoid" id="C5K9V3"/>
<evidence type="ECO:0000313" key="8">
    <source>
        <dbReference type="EMBL" id="EER18875.1"/>
    </source>
</evidence>
<comment type="similarity">
    <text evidence="2">Belongs to the CDIP1/LITAF family.</text>
</comment>
<dbReference type="PANTHER" id="PTHR23292:SF6">
    <property type="entry name" value="FI16602P1-RELATED"/>
    <property type="match status" value="1"/>
</dbReference>
<dbReference type="GeneID" id="9049270"/>
<dbReference type="InterPro" id="IPR037519">
    <property type="entry name" value="LITAF_fam"/>
</dbReference>
<keyword evidence="9" id="KW-1185">Reference proteome</keyword>
<dbReference type="InterPro" id="IPR006629">
    <property type="entry name" value="LITAF"/>
</dbReference>
<dbReference type="GO" id="GO:0016020">
    <property type="term" value="C:membrane"/>
    <property type="evidence" value="ECO:0007669"/>
    <property type="project" value="UniProtKB-SubCell"/>
</dbReference>
<dbReference type="GO" id="GO:0008270">
    <property type="term" value="F:zinc ion binding"/>
    <property type="evidence" value="ECO:0007669"/>
    <property type="project" value="TreeGrafter"/>
</dbReference>
<feature type="domain" description="LITAF" evidence="7">
    <location>
        <begin position="26"/>
        <end position="108"/>
    </location>
</feature>
<dbReference type="RefSeq" id="XP_002787079.1">
    <property type="nucleotide sequence ID" value="XM_002787033.1"/>
</dbReference>
<evidence type="ECO:0000256" key="5">
    <source>
        <dbReference type="ARBA" id="ARBA00023136"/>
    </source>
</evidence>
<evidence type="ECO:0000256" key="2">
    <source>
        <dbReference type="ARBA" id="ARBA00005975"/>
    </source>
</evidence>
<protein>
    <submittedName>
        <fullName evidence="8">Lipopolysaccharide-induced transcription factor regulating tumor necrosis factor alpha, putative</fullName>
    </submittedName>
</protein>
<evidence type="ECO:0000256" key="6">
    <source>
        <dbReference type="SAM" id="Phobius"/>
    </source>
</evidence>
<reference evidence="8 9" key="1">
    <citation type="submission" date="2008-07" db="EMBL/GenBank/DDBJ databases">
        <authorList>
            <person name="El-Sayed N."/>
            <person name="Caler E."/>
            <person name="Inman J."/>
            <person name="Amedeo P."/>
            <person name="Hass B."/>
            <person name="Wortman J."/>
        </authorList>
    </citation>
    <scope>NUCLEOTIDE SEQUENCE [LARGE SCALE GENOMIC DNA]</scope>
    <source>
        <strain evidence="9">ATCC 50983 / TXsc</strain>
    </source>
</reference>
<dbReference type="OrthoDB" id="298219at2759"/>
<comment type="subcellular location">
    <subcellularLocation>
        <location evidence="1">Membrane</location>
        <topology evidence="1">Peripheral membrane protein</topology>
    </subcellularLocation>
</comment>
<dbReference type="PANTHER" id="PTHR23292">
    <property type="entry name" value="LIPOPOLYSACCHARIDE-INDUCED TUMOR NECROSIS FACTOR-ALPHA FACTOR"/>
    <property type="match status" value="1"/>
</dbReference>
<sequence length="111" mass="11881">MSADEGKPFIQSQTYNATAPQPAVAPTAPVPMANMFFSDDPTTITCPYCKATTTTNVEHKVSAGSWICVAILALVCFPLAWLPCCCDSCQQADHSCANCNRKVGEKVFITS</sequence>
<evidence type="ECO:0000313" key="9">
    <source>
        <dbReference type="Proteomes" id="UP000007800"/>
    </source>
</evidence>
<proteinExistence type="inferred from homology"/>
<evidence type="ECO:0000256" key="1">
    <source>
        <dbReference type="ARBA" id="ARBA00004170"/>
    </source>
</evidence>
<evidence type="ECO:0000259" key="7">
    <source>
        <dbReference type="PROSITE" id="PS51837"/>
    </source>
</evidence>
<keyword evidence="6" id="KW-0812">Transmembrane</keyword>
<keyword evidence="4" id="KW-0862">Zinc</keyword>
<evidence type="ECO:0000256" key="4">
    <source>
        <dbReference type="ARBA" id="ARBA00022833"/>
    </source>
</evidence>
<accession>C5K9V3</accession>
<keyword evidence="3" id="KW-0479">Metal-binding</keyword>
<keyword evidence="5 6" id="KW-0472">Membrane</keyword>
<gene>
    <name evidence="8" type="ORF">Pmar_PMAR006499</name>
</gene>
<dbReference type="OMA" id="SASMCAY"/>
<evidence type="ECO:0000256" key="3">
    <source>
        <dbReference type="ARBA" id="ARBA00022723"/>
    </source>
</evidence>
<dbReference type="PROSITE" id="PS51837">
    <property type="entry name" value="LITAF"/>
    <property type="match status" value="1"/>
</dbReference>
<organism evidence="9">
    <name type="scientific">Perkinsus marinus (strain ATCC 50983 / TXsc)</name>
    <dbReference type="NCBI Taxonomy" id="423536"/>
    <lineage>
        <taxon>Eukaryota</taxon>
        <taxon>Sar</taxon>
        <taxon>Alveolata</taxon>
        <taxon>Perkinsozoa</taxon>
        <taxon>Perkinsea</taxon>
        <taxon>Perkinsida</taxon>
        <taxon>Perkinsidae</taxon>
        <taxon>Perkinsus</taxon>
    </lineage>
</organism>
<feature type="transmembrane region" description="Helical" evidence="6">
    <location>
        <begin position="63"/>
        <end position="82"/>
    </location>
</feature>
<dbReference type="SMART" id="SM00714">
    <property type="entry name" value="LITAF"/>
    <property type="match status" value="1"/>
</dbReference>
<keyword evidence="6" id="KW-1133">Transmembrane helix</keyword>
<dbReference type="Pfam" id="PF10601">
    <property type="entry name" value="zf-LITAF-like"/>
    <property type="match status" value="1"/>
</dbReference>
<name>C5K9V3_PERM5</name>
<dbReference type="AlphaFoldDB" id="C5K9V3"/>
<dbReference type="Proteomes" id="UP000007800">
    <property type="component" value="Unassembled WGS sequence"/>
</dbReference>